<dbReference type="Pfam" id="PF03571">
    <property type="entry name" value="Peptidase_M49"/>
    <property type="match status" value="1"/>
</dbReference>
<dbReference type="InterPro" id="IPR015797">
    <property type="entry name" value="NUDIX_hydrolase-like_dom_sf"/>
</dbReference>
<dbReference type="Gene3D" id="3.90.79.10">
    <property type="entry name" value="Nucleoside Triphosphate Pyrophosphohydrolase"/>
    <property type="match status" value="1"/>
</dbReference>
<protein>
    <submittedName>
        <fullName evidence="4">Nudix hydrolase</fullName>
    </submittedName>
</protein>
<proteinExistence type="predicted"/>
<dbReference type="Gene3D" id="3.30.540.30">
    <property type="match status" value="1"/>
</dbReference>
<evidence type="ECO:0000313" key="5">
    <source>
        <dbReference type="Proteomes" id="UP000743370"/>
    </source>
</evidence>
<dbReference type="CDD" id="cd04692">
    <property type="entry name" value="NUDIX_Hydrolase"/>
    <property type="match status" value="1"/>
</dbReference>
<name>A0A8T0K4J6_PHAAN</name>
<dbReference type="Proteomes" id="UP000743370">
    <property type="component" value="Unassembled WGS sequence"/>
</dbReference>
<accession>A0A8T0K4J6</accession>
<dbReference type="GO" id="GO:0005737">
    <property type="term" value="C:cytoplasm"/>
    <property type="evidence" value="ECO:0007669"/>
    <property type="project" value="TreeGrafter"/>
</dbReference>
<evidence type="ECO:0000259" key="3">
    <source>
        <dbReference type="PROSITE" id="PS51462"/>
    </source>
</evidence>
<evidence type="ECO:0000313" key="4">
    <source>
        <dbReference type="EMBL" id="KAG2394630.1"/>
    </source>
</evidence>
<dbReference type="Pfam" id="PF00293">
    <property type="entry name" value="NUDIX"/>
    <property type="match status" value="1"/>
</dbReference>
<sequence length="797" mass="90310">MQQQAVEHLDVLTKTGLKTGVSKPRGDVHRNGDYHRAVHVWLFAERTQELLLQRRASCKDSWPDLWDISSAGHISAGDSSLITARRELEEELGVILPKDAFELIFIYLQHSVINDGKYINNEFNDVYLVTTLDPIPLEAFALQESEVSAVKYIFYEEYKRLLAKEDSDYVPYDVNGEYGQLFDVIEKRYKENTVARSLTLQKQISRYAPVSLSAELSGLSDLDRKALGLVVKAAAVMDEIFLLQSWYSNPALSDWLKEYADSSELNKLKWSYYQINKSPWSSLDEDVAFLTTADSAIRLFSNATRTVRDWKGVEYRAAFPVSKPACANFYPPDMDKMVYCTKYMLLKEIVCKFENEYSFILQEFDLWKDSLEKDEQKEATGFFSVIKRHSEFILDSHQSASKGSSHDLYIVPYSEEYQPLLVKAADLLHKAGDITDSPRDKYMLNYHDTEAKTIKSKPKELNINEIIKEDSKLDVTIGPYETYEDKLFGYKATFEAFIGIKDDEATAQLKLFGDNLQLLEQNLPMDSAYKSKDVSAAPIRVIQLLYNAGDVKGPQTLAFNLPNDDSIVKDRGTSMVMLKNVSEAKFKHILLPIAAACVAEEQQEHVDFESFFTHTICHECCHGIGPHTITLPNGQKSTVRLELQEFYSAVEEAKADIVGLWALRFLISQDLLSESLLKSMYVSFLAGCIRSVRFGLEEAHGKGQALQFNWLYEKGAFVWKTEGTISVDFTKIEGAVESLSREILTLQAKGDKEAAGLLLQKYNVLSEPLKVALKKLETIQVPVDVTPTFPIASKILQ</sequence>
<feature type="domain" description="Nudix hydrolase" evidence="3">
    <location>
        <begin position="33"/>
        <end position="175"/>
    </location>
</feature>
<dbReference type="AlphaFoldDB" id="A0A8T0K4J6"/>
<organism evidence="4 5">
    <name type="scientific">Phaseolus angularis</name>
    <name type="common">Azuki bean</name>
    <name type="synonym">Vigna angularis</name>
    <dbReference type="NCBI Taxonomy" id="3914"/>
    <lineage>
        <taxon>Eukaryota</taxon>
        <taxon>Viridiplantae</taxon>
        <taxon>Streptophyta</taxon>
        <taxon>Embryophyta</taxon>
        <taxon>Tracheophyta</taxon>
        <taxon>Spermatophyta</taxon>
        <taxon>Magnoliopsida</taxon>
        <taxon>eudicotyledons</taxon>
        <taxon>Gunneridae</taxon>
        <taxon>Pentapetalae</taxon>
        <taxon>rosids</taxon>
        <taxon>fabids</taxon>
        <taxon>Fabales</taxon>
        <taxon>Fabaceae</taxon>
        <taxon>Papilionoideae</taxon>
        <taxon>50 kb inversion clade</taxon>
        <taxon>NPAAA clade</taxon>
        <taxon>indigoferoid/millettioid clade</taxon>
        <taxon>Phaseoleae</taxon>
        <taxon>Vigna</taxon>
    </lineage>
</organism>
<dbReference type="PANTHER" id="PTHR23422">
    <property type="entry name" value="DIPEPTIDYL PEPTIDASE III-RELATED"/>
    <property type="match status" value="1"/>
</dbReference>
<dbReference type="SUPFAM" id="SSF55811">
    <property type="entry name" value="Nudix"/>
    <property type="match status" value="1"/>
</dbReference>
<dbReference type="FunFam" id="3.90.79.10:FF:000056">
    <property type="entry name" value="Nudix hydrolase 3"/>
    <property type="match status" value="1"/>
</dbReference>
<reference evidence="4 5" key="1">
    <citation type="submission" date="2020-05" db="EMBL/GenBank/DDBJ databases">
        <title>Vigna angularis (adzuki bean) Var. LongXiaoDou No. 4 denovo assembly.</title>
        <authorList>
            <person name="Xiang H."/>
        </authorList>
    </citation>
    <scope>NUCLEOTIDE SEQUENCE [LARGE SCALE GENOMIC DNA]</scope>
    <source>
        <tissue evidence="4">Leaf</tissue>
    </source>
</reference>
<dbReference type="InterPro" id="IPR039461">
    <property type="entry name" value="Peptidase_M49"/>
</dbReference>
<dbReference type="InterPro" id="IPR000086">
    <property type="entry name" value="NUDIX_hydrolase_dom"/>
</dbReference>
<dbReference type="GO" id="GO:0008239">
    <property type="term" value="F:dipeptidyl-peptidase activity"/>
    <property type="evidence" value="ECO:0007669"/>
    <property type="project" value="TreeGrafter"/>
</dbReference>
<keyword evidence="1" id="KW-0479">Metal-binding</keyword>
<dbReference type="GO" id="GO:0046872">
    <property type="term" value="F:metal ion binding"/>
    <property type="evidence" value="ECO:0007669"/>
    <property type="project" value="UniProtKB-KW"/>
</dbReference>
<comment type="caution">
    <text evidence="4">The sequence shown here is derived from an EMBL/GenBank/DDBJ whole genome shotgun (WGS) entry which is preliminary data.</text>
</comment>
<dbReference type="EMBL" id="JABFOF010000006">
    <property type="protein sequence ID" value="KAG2394630.1"/>
    <property type="molecule type" value="Genomic_DNA"/>
</dbReference>
<keyword evidence="2 4" id="KW-0378">Hydrolase</keyword>
<evidence type="ECO:0000256" key="1">
    <source>
        <dbReference type="ARBA" id="ARBA00022723"/>
    </source>
</evidence>
<dbReference type="PROSITE" id="PS51462">
    <property type="entry name" value="NUDIX"/>
    <property type="match status" value="1"/>
</dbReference>
<gene>
    <name evidence="4" type="ORF">HKW66_Vig0179920</name>
</gene>
<dbReference type="PANTHER" id="PTHR23422:SF9">
    <property type="entry name" value="ZN-DEPENDENT HYDROLASE"/>
    <property type="match status" value="1"/>
</dbReference>
<evidence type="ECO:0000256" key="2">
    <source>
        <dbReference type="ARBA" id="ARBA00022801"/>
    </source>
</evidence>